<feature type="signal peptide" evidence="1">
    <location>
        <begin position="1"/>
        <end position="21"/>
    </location>
</feature>
<proteinExistence type="predicted"/>
<feature type="chain" id="PRO_5046684675" description="DUF3887 domain-containing protein" evidence="1">
    <location>
        <begin position="22"/>
        <end position="145"/>
    </location>
</feature>
<evidence type="ECO:0000313" key="3">
    <source>
        <dbReference type="Proteomes" id="UP001326715"/>
    </source>
</evidence>
<name>A0ABZ0XQS4_9BACT</name>
<evidence type="ECO:0000313" key="2">
    <source>
        <dbReference type="EMBL" id="WQG92579.1"/>
    </source>
</evidence>
<dbReference type="Proteomes" id="UP001326715">
    <property type="component" value="Chromosome"/>
</dbReference>
<dbReference type="RefSeq" id="WP_143150731.1">
    <property type="nucleotide sequence ID" value="NZ_CP139972.1"/>
</dbReference>
<keyword evidence="1" id="KW-0732">Signal</keyword>
<evidence type="ECO:0000256" key="1">
    <source>
        <dbReference type="SAM" id="SignalP"/>
    </source>
</evidence>
<evidence type="ECO:0008006" key="4">
    <source>
        <dbReference type="Google" id="ProtNLM"/>
    </source>
</evidence>
<reference evidence="2 3" key="1">
    <citation type="submission" date="2023-11" db="EMBL/GenBank/DDBJ databases">
        <title>MicrobeMod: A computational toolkit for identifying prokaryotic methylation and restriction-modification with nanopore sequencing.</title>
        <authorList>
            <person name="Crits-Christoph A."/>
            <person name="Kang S.C."/>
            <person name="Lee H."/>
            <person name="Ostrov N."/>
        </authorList>
    </citation>
    <scope>NUCLEOTIDE SEQUENCE [LARGE SCALE GENOMIC DNA]</scope>
    <source>
        <strain evidence="2 3">ATCC 23090</strain>
    </source>
</reference>
<keyword evidence="3" id="KW-1185">Reference proteome</keyword>
<accession>A0ABZ0XQS4</accession>
<sequence>MQNKYLVSMVLCLLALQPSFAQSLGNIDQREVATNFMEYVQDGRPDRAATLLDQTKVKYDDHLKSSMKGAAESIRDVAEMTIPAVTAMKTDSTVFFRCRYYAPRDKFPDYYQVDIQFANENSLKISKLIFYDRATLVKMQTEKKD</sequence>
<organism evidence="2 3">
    <name type="scientific">Chitinophaga sancti</name>
    <dbReference type="NCBI Taxonomy" id="1004"/>
    <lineage>
        <taxon>Bacteria</taxon>
        <taxon>Pseudomonadati</taxon>
        <taxon>Bacteroidota</taxon>
        <taxon>Chitinophagia</taxon>
        <taxon>Chitinophagales</taxon>
        <taxon>Chitinophagaceae</taxon>
        <taxon>Chitinophaga</taxon>
    </lineage>
</organism>
<dbReference type="EMBL" id="CP140154">
    <property type="protein sequence ID" value="WQG92579.1"/>
    <property type="molecule type" value="Genomic_DNA"/>
</dbReference>
<gene>
    <name evidence="2" type="ORF">SR876_13765</name>
</gene>
<protein>
    <recommendedName>
        <fullName evidence="4">DUF3887 domain-containing protein</fullName>
    </recommendedName>
</protein>